<evidence type="ECO:0000256" key="8">
    <source>
        <dbReference type="SAM" id="SignalP"/>
    </source>
</evidence>
<dbReference type="AlphaFoldDB" id="A0A9X1XA33"/>
<dbReference type="InterPro" id="IPR002324">
    <property type="entry name" value="Cyt_c_ID"/>
</dbReference>
<protein>
    <submittedName>
        <fullName evidence="10">C-type cytochrome</fullName>
    </submittedName>
</protein>
<keyword evidence="4" id="KW-0249">Electron transport</keyword>
<feature type="signal peptide" evidence="8">
    <location>
        <begin position="1"/>
        <end position="18"/>
    </location>
</feature>
<evidence type="ECO:0000256" key="6">
    <source>
        <dbReference type="PIRSR" id="PIRSR602324-1"/>
    </source>
</evidence>
<dbReference type="PROSITE" id="PS51257">
    <property type="entry name" value="PROKAR_LIPOPROTEIN"/>
    <property type="match status" value="1"/>
</dbReference>
<dbReference type="SUPFAM" id="SSF46626">
    <property type="entry name" value="Cytochrome c"/>
    <property type="match status" value="1"/>
</dbReference>
<sequence>MKKSFIILSISAIAVAFASCGGSSNHSEGDTTAATNQTAVAHNSDAVQETTATNNGAEKTGASEVKASDAKGAQLISKNDCLTCHKEHDKLIGPAYADVAKKYTDKDVDMLADKVIKGGAGNWGQIAMTPHPNLSQEDAKEMVKYILSIK</sequence>
<evidence type="ECO:0000256" key="5">
    <source>
        <dbReference type="ARBA" id="ARBA00023004"/>
    </source>
</evidence>
<feature type="binding site" description="covalent" evidence="6">
    <location>
        <position position="81"/>
    </location>
    <ligand>
        <name>heme c</name>
        <dbReference type="ChEBI" id="CHEBI:61717"/>
    </ligand>
</feature>
<evidence type="ECO:0000259" key="9">
    <source>
        <dbReference type="PROSITE" id="PS51007"/>
    </source>
</evidence>
<gene>
    <name evidence="10" type="ORF">MUY27_14620</name>
</gene>
<feature type="region of interest" description="Disordered" evidence="7">
    <location>
        <begin position="45"/>
        <end position="68"/>
    </location>
</feature>
<dbReference type="Pfam" id="PF00034">
    <property type="entry name" value="Cytochrom_C"/>
    <property type="match status" value="1"/>
</dbReference>
<evidence type="ECO:0000256" key="7">
    <source>
        <dbReference type="SAM" id="MobiDB-lite"/>
    </source>
</evidence>
<reference evidence="10" key="1">
    <citation type="submission" date="2022-04" db="EMBL/GenBank/DDBJ databases">
        <title>Mucilaginibacter sp. RS28 isolated from freshwater.</title>
        <authorList>
            <person name="Ko S.-R."/>
        </authorList>
    </citation>
    <scope>NUCLEOTIDE SEQUENCE</scope>
    <source>
        <strain evidence="10">RS28</strain>
    </source>
</reference>
<keyword evidence="11" id="KW-1185">Reference proteome</keyword>
<keyword evidence="1" id="KW-0813">Transport</keyword>
<dbReference type="PROSITE" id="PS51007">
    <property type="entry name" value="CYTC"/>
    <property type="match status" value="1"/>
</dbReference>
<evidence type="ECO:0000256" key="4">
    <source>
        <dbReference type="ARBA" id="ARBA00022982"/>
    </source>
</evidence>
<proteinExistence type="predicted"/>
<dbReference type="GO" id="GO:0020037">
    <property type="term" value="F:heme binding"/>
    <property type="evidence" value="ECO:0007669"/>
    <property type="project" value="InterPro"/>
</dbReference>
<dbReference type="Proteomes" id="UP001139450">
    <property type="component" value="Unassembled WGS sequence"/>
</dbReference>
<evidence type="ECO:0000256" key="2">
    <source>
        <dbReference type="ARBA" id="ARBA00022617"/>
    </source>
</evidence>
<dbReference type="Gene3D" id="1.10.760.10">
    <property type="entry name" value="Cytochrome c-like domain"/>
    <property type="match status" value="1"/>
</dbReference>
<keyword evidence="8" id="KW-0732">Signal</keyword>
<evidence type="ECO:0000256" key="3">
    <source>
        <dbReference type="ARBA" id="ARBA00022723"/>
    </source>
</evidence>
<dbReference type="GO" id="GO:0005506">
    <property type="term" value="F:iron ion binding"/>
    <property type="evidence" value="ECO:0007669"/>
    <property type="project" value="InterPro"/>
</dbReference>
<feature type="compositionally biased region" description="Polar residues" evidence="7">
    <location>
        <begin position="45"/>
        <end position="57"/>
    </location>
</feature>
<feature type="chain" id="PRO_5040812217" evidence="8">
    <location>
        <begin position="19"/>
        <end position="150"/>
    </location>
</feature>
<feature type="binding site" description="covalent" evidence="6">
    <location>
        <position position="128"/>
    </location>
    <ligand>
        <name>heme c</name>
        <dbReference type="ChEBI" id="CHEBI:61717"/>
    </ligand>
</feature>
<keyword evidence="5 6" id="KW-0408">Iron</keyword>
<feature type="domain" description="Cytochrome c" evidence="9">
    <location>
        <begin position="67"/>
        <end position="150"/>
    </location>
</feature>
<feature type="binding site" description="covalent" evidence="6">
    <location>
        <position position="85"/>
    </location>
    <ligand>
        <name>heme c</name>
        <dbReference type="ChEBI" id="CHEBI:61717"/>
    </ligand>
</feature>
<evidence type="ECO:0000256" key="1">
    <source>
        <dbReference type="ARBA" id="ARBA00022448"/>
    </source>
</evidence>
<keyword evidence="3 6" id="KW-0479">Metal-binding</keyword>
<comment type="caution">
    <text evidence="10">The sequence shown here is derived from an EMBL/GenBank/DDBJ whole genome shotgun (WGS) entry which is preliminary data.</text>
</comment>
<organism evidence="10 11">
    <name type="scientific">Mucilaginibacter straminoryzae</name>
    <dbReference type="NCBI Taxonomy" id="2932774"/>
    <lineage>
        <taxon>Bacteria</taxon>
        <taxon>Pseudomonadati</taxon>
        <taxon>Bacteroidota</taxon>
        <taxon>Sphingobacteriia</taxon>
        <taxon>Sphingobacteriales</taxon>
        <taxon>Sphingobacteriaceae</taxon>
        <taxon>Mucilaginibacter</taxon>
    </lineage>
</organism>
<evidence type="ECO:0000313" key="11">
    <source>
        <dbReference type="Proteomes" id="UP001139450"/>
    </source>
</evidence>
<dbReference type="RefSeq" id="WP_245131052.1">
    <property type="nucleotide sequence ID" value="NZ_JALJEJ010000007.1"/>
</dbReference>
<keyword evidence="2 6" id="KW-0349">Heme</keyword>
<comment type="PTM">
    <text evidence="6">Binds 1 heme c group covalently per subunit.</text>
</comment>
<dbReference type="InterPro" id="IPR036909">
    <property type="entry name" value="Cyt_c-like_dom_sf"/>
</dbReference>
<dbReference type="PRINTS" id="PR00606">
    <property type="entry name" value="CYTCHROMECID"/>
</dbReference>
<accession>A0A9X1XA33</accession>
<dbReference type="GO" id="GO:0009055">
    <property type="term" value="F:electron transfer activity"/>
    <property type="evidence" value="ECO:0007669"/>
    <property type="project" value="InterPro"/>
</dbReference>
<dbReference type="EMBL" id="JALJEJ010000007">
    <property type="protein sequence ID" value="MCJ8210949.1"/>
    <property type="molecule type" value="Genomic_DNA"/>
</dbReference>
<evidence type="ECO:0000313" key="10">
    <source>
        <dbReference type="EMBL" id="MCJ8210949.1"/>
    </source>
</evidence>
<dbReference type="InterPro" id="IPR009056">
    <property type="entry name" value="Cyt_c-like_dom"/>
</dbReference>
<name>A0A9X1XA33_9SPHI</name>